<dbReference type="PANTHER" id="PTHR46796">
    <property type="entry name" value="HTH-TYPE TRANSCRIPTIONAL ACTIVATOR RHAS-RELATED"/>
    <property type="match status" value="1"/>
</dbReference>
<dbReference type="PROSITE" id="PS00041">
    <property type="entry name" value="HTH_ARAC_FAMILY_1"/>
    <property type="match status" value="1"/>
</dbReference>
<evidence type="ECO:0000256" key="3">
    <source>
        <dbReference type="ARBA" id="ARBA00023163"/>
    </source>
</evidence>
<keyword evidence="1" id="KW-0805">Transcription regulation</keyword>
<dbReference type="AlphaFoldDB" id="A0A1H0ZJ42"/>
<evidence type="ECO:0000256" key="1">
    <source>
        <dbReference type="ARBA" id="ARBA00023015"/>
    </source>
</evidence>
<gene>
    <name evidence="5" type="ORF">SAMN04489742_0396</name>
</gene>
<dbReference type="GO" id="GO:0043565">
    <property type="term" value="F:sequence-specific DNA binding"/>
    <property type="evidence" value="ECO:0007669"/>
    <property type="project" value="InterPro"/>
</dbReference>
<organism evidence="5 6">
    <name type="scientific">Crystallibacter crystallopoietes</name>
    <dbReference type="NCBI Taxonomy" id="37928"/>
    <lineage>
        <taxon>Bacteria</taxon>
        <taxon>Bacillati</taxon>
        <taxon>Actinomycetota</taxon>
        <taxon>Actinomycetes</taxon>
        <taxon>Micrococcales</taxon>
        <taxon>Micrococcaceae</taxon>
        <taxon>Crystallibacter</taxon>
    </lineage>
</organism>
<dbReference type="Gene3D" id="1.10.10.60">
    <property type="entry name" value="Homeodomain-like"/>
    <property type="match status" value="1"/>
</dbReference>
<dbReference type="InterPro" id="IPR035418">
    <property type="entry name" value="AraC-bd_2"/>
</dbReference>
<dbReference type="InterPro" id="IPR018062">
    <property type="entry name" value="HTH_AraC-typ_CS"/>
</dbReference>
<dbReference type="InterPro" id="IPR018060">
    <property type="entry name" value="HTH_AraC"/>
</dbReference>
<dbReference type="Proteomes" id="UP000181917">
    <property type="component" value="Unassembled WGS sequence"/>
</dbReference>
<accession>A0A1H0ZJ42</accession>
<proteinExistence type="predicted"/>
<keyword evidence="3" id="KW-0804">Transcription</keyword>
<dbReference type="SMART" id="SM00342">
    <property type="entry name" value="HTH_ARAC"/>
    <property type="match status" value="1"/>
</dbReference>
<dbReference type="Pfam" id="PF12833">
    <property type="entry name" value="HTH_18"/>
    <property type="match status" value="1"/>
</dbReference>
<evidence type="ECO:0000259" key="4">
    <source>
        <dbReference type="PROSITE" id="PS01124"/>
    </source>
</evidence>
<dbReference type="GO" id="GO:0003700">
    <property type="term" value="F:DNA-binding transcription factor activity"/>
    <property type="evidence" value="ECO:0007669"/>
    <property type="project" value="InterPro"/>
</dbReference>
<dbReference type="PROSITE" id="PS01124">
    <property type="entry name" value="HTH_ARAC_FAMILY_2"/>
    <property type="match status" value="1"/>
</dbReference>
<dbReference type="SUPFAM" id="SSF46689">
    <property type="entry name" value="Homeodomain-like"/>
    <property type="match status" value="1"/>
</dbReference>
<feature type="domain" description="HTH araC/xylS-type" evidence="4">
    <location>
        <begin position="205"/>
        <end position="305"/>
    </location>
</feature>
<name>A0A1H0ZJ42_9MICC</name>
<reference evidence="5 6" key="1">
    <citation type="submission" date="2016-10" db="EMBL/GenBank/DDBJ databases">
        <authorList>
            <person name="de Groot N.N."/>
        </authorList>
    </citation>
    <scope>NUCLEOTIDE SEQUENCE [LARGE SCALE GENOMIC DNA]</scope>
    <source>
        <strain evidence="5 6">DSM 20117</strain>
    </source>
</reference>
<keyword evidence="6" id="KW-1185">Reference proteome</keyword>
<evidence type="ECO:0000256" key="2">
    <source>
        <dbReference type="ARBA" id="ARBA00023125"/>
    </source>
</evidence>
<dbReference type="PANTHER" id="PTHR46796:SF6">
    <property type="entry name" value="ARAC SUBFAMILY"/>
    <property type="match status" value="1"/>
</dbReference>
<sequence>MAAVYASDIAGWQDISSKHFVPLRCASPEATFRGSLVPLRLADDVSLCRVSTGPVRVERTDRLAQSSENDDVLLSLQLASSGTVRQHGRAAQINPGCAILYETNRPYVLDHLQTGQELLVLRVGRGRLGIRDRLISELCGRTLDRKVPGMAAFSGYLRGLADDAGADDFARQDMARAGAELLAMVLRSFAGLESNGWDSDAALLAALRSYINDHLANPALTVEMLAREHHVSVRKVHSVFSDIGQTPAVVVRGLRLNRAASMLASRAPGQTVASIGAACGIADPTTFNRAFLREFGCSPSKWQPSLQT</sequence>
<dbReference type="InterPro" id="IPR050204">
    <property type="entry name" value="AraC_XylS_family_regulators"/>
</dbReference>
<protein>
    <submittedName>
        <fullName evidence="5">AraC-type DNA-binding protein</fullName>
    </submittedName>
</protein>
<evidence type="ECO:0000313" key="6">
    <source>
        <dbReference type="Proteomes" id="UP000181917"/>
    </source>
</evidence>
<dbReference type="Pfam" id="PF14525">
    <property type="entry name" value="AraC_binding_2"/>
    <property type="match status" value="1"/>
</dbReference>
<keyword evidence="2 5" id="KW-0238">DNA-binding</keyword>
<dbReference type="InterPro" id="IPR009057">
    <property type="entry name" value="Homeodomain-like_sf"/>
</dbReference>
<evidence type="ECO:0000313" key="5">
    <source>
        <dbReference type="EMBL" id="SDQ27488.1"/>
    </source>
</evidence>
<dbReference type="EMBL" id="FNKH01000002">
    <property type="protein sequence ID" value="SDQ27488.1"/>
    <property type="molecule type" value="Genomic_DNA"/>
</dbReference>
<dbReference type="STRING" id="37928.SAMN04489742_0396"/>